<dbReference type="EMBL" id="HBUE01163733">
    <property type="protein sequence ID" value="CAG6511542.1"/>
    <property type="molecule type" value="Transcribed_RNA"/>
</dbReference>
<evidence type="ECO:0000313" key="1">
    <source>
        <dbReference type="EMBL" id="CAG6511542.1"/>
    </source>
</evidence>
<accession>A0A8D8GIP2</accession>
<sequence length="102" mass="11663">MAPNVFRGIEPVQGLSNTLHCVRPSVIWCPLAAAADQRFYFHIKPGPTDPRGFAVVRRKKCSSMEIMQSPLARSRPIRLAGTSTRRYERFACHRCQHKKGRR</sequence>
<organism evidence="1">
    <name type="scientific">Culex pipiens</name>
    <name type="common">House mosquito</name>
    <dbReference type="NCBI Taxonomy" id="7175"/>
    <lineage>
        <taxon>Eukaryota</taxon>
        <taxon>Metazoa</taxon>
        <taxon>Ecdysozoa</taxon>
        <taxon>Arthropoda</taxon>
        <taxon>Hexapoda</taxon>
        <taxon>Insecta</taxon>
        <taxon>Pterygota</taxon>
        <taxon>Neoptera</taxon>
        <taxon>Endopterygota</taxon>
        <taxon>Diptera</taxon>
        <taxon>Nematocera</taxon>
        <taxon>Culicoidea</taxon>
        <taxon>Culicidae</taxon>
        <taxon>Culicinae</taxon>
        <taxon>Culicini</taxon>
        <taxon>Culex</taxon>
        <taxon>Culex</taxon>
    </lineage>
</organism>
<protein>
    <submittedName>
        <fullName evidence="1">(northern house mosquito) hypothetical protein</fullName>
    </submittedName>
</protein>
<dbReference type="AlphaFoldDB" id="A0A8D8GIP2"/>
<dbReference type="EMBL" id="HBUE01268980">
    <property type="protein sequence ID" value="CAG6562973.1"/>
    <property type="molecule type" value="Transcribed_RNA"/>
</dbReference>
<name>A0A8D8GIP2_CULPI</name>
<reference evidence="1" key="1">
    <citation type="submission" date="2021-05" db="EMBL/GenBank/DDBJ databases">
        <authorList>
            <person name="Alioto T."/>
            <person name="Alioto T."/>
            <person name="Gomez Garrido J."/>
        </authorList>
    </citation>
    <scope>NUCLEOTIDE SEQUENCE</scope>
</reference>
<proteinExistence type="predicted"/>